<comment type="similarity">
    <text evidence="1">Belongs to the peptidase A1 family.</text>
</comment>
<dbReference type="GO" id="GO:0008233">
    <property type="term" value="F:peptidase activity"/>
    <property type="evidence" value="ECO:0007669"/>
    <property type="project" value="UniProtKB-KW"/>
</dbReference>
<name>A0AAQ3TRN5_PASNO</name>
<organism evidence="6 7">
    <name type="scientific">Paspalum notatum var. saurae</name>
    <dbReference type="NCBI Taxonomy" id="547442"/>
    <lineage>
        <taxon>Eukaryota</taxon>
        <taxon>Viridiplantae</taxon>
        <taxon>Streptophyta</taxon>
        <taxon>Embryophyta</taxon>
        <taxon>Tracheophyta</taxon>
        <taxon>Spermatophyta</taxon>
        <taxon>Magnoliopsida</taxon>
        <taxon>Liliopsida</taxon>
        <taxon>Poales</taxon>
        <taxon>Poaceae</taxon>
        <taxon>PACMAD clade</taxon>
        <taxon>Panicoideae</taxon>
        <taxon>Andropogonodae</taxon>
        <taxon>Paspaleae</taxon>
        <taxon>Paspalinae</taxon>
        <taxon>Paspalum</taxon>
    </lineage>
</organism>
<dbReference type="GO" id="GO:0005576">
    <property type="term" value="C:extracellular region"/>
    <property type="evidence" value="ECO:0007669"/>
    <property type="project" value="TreeGrafter"/>
</dbReference>
<dbReference type="Gene3D" id="2.40.70.10">
    <property type="entry name" value="Acid Proteases"/>
    <property type="match status" value="2"/>
</dbReference>
<dbReference type="InterPro" id="IPR021109">
    <property type="entry name" value="Peptidase_aspartic_dom_sf"/>
</dbReference>
<accession>A0AAQ3TRN5</accession>
<reference evidence="6 7" key="1">
    <citation type="submission" date="2024-02" db="EMBL/GenBank/DDBJ databases">
        <title>High-quality chromosome-scale genome assembly of Pensacola bahiagrass (Paspalum notatum Flugge var. saurae).</title>
        <authorList>
            <person name="Vega J.M."/>
            <person name="Podio M."/>
            <person name="Orjuela J."/>
            <person name="Siena L.A."/>
            <person name="Pessino S.C."/>
            <person name="Combes M.C."/>
            <person name="Mariac C."/>
            <person name="Albertini E."/>
            <person name="Pupilli F."/>
            <person name="Ortiz J.P.A."/>
            <person name="Leblanc O."/>
        </authorList>
    </citation>
    <scope>NUCLEOTIDE SEQUENCE [LARGE SCALE GENOMIC DNA]</scope>
    <source>
        <strain evidence="6">R1</strain>
        <tissue evidence="6">Leaf</tissue>
    </source>
</reference>
<keyword evidence="2" id="KW-0645">Protease</keyword>
<dbReference type="InterPro" id="IPR032861">
    <property type="entry name" value="TAXi_N"/>
</dbReference>
<dbReference type="PANTHER" id="PTHR47967:SF48">
    <property type="entry name" value="OS08G0469100 PROTEIN"/>
    <property type="match status" value="1"/>
</dbReference>
<dbReference type="Pfam" id="PF14543">
    <property type="entry name" value="TAXi_N"/>
    <property type="match status" value="1"/>
</dbReference>
<dbReference type="PANTHER" id="PTHR47967">
    <property type="entry name" value="OS07G0603500 PROTEIN-RELATED"/>
    <property type="match status" value="1"/>
</dbReference>
<keyword evidence="7" id="KW-1185">Reference proteome</keyword>
<feature type="domain" description="Xylanase inhibitor N-terminal" evidence="5">
    <location>
        <begin position="87"/>
        <end position="140"/>
    </location>
</feature>
<evidence type="ECO:0000256" key="3">
    <source>
        <dbReference type="ARBA" id="ARBA00022801"/>
    </source>
</evidence>
<feature type="signal peptide" evidence="4">
    <location>
        <begin position="1"/>
        <end position="21"/>
    </location>
</feature>
<dbReference type="EMBL" id="CP144749">
    <property type="protein sequence ID" value="WVZ78243.1"/>
    <property type="molecule type" value="Genomic_DNA"/>
</dbReference>
<evidence type="ECO:0000256" key="1">
    <source>
        <dbReference type="ARBA" id="ARBA00007447"/>
    </source>
</evidence>
<sequence>MANHLRLLPLLCLALAVTVTATATATASADFRAVLNHPYAAAGSSISNDKMLRRSATASRARMWRLHARLVTNTSSVPVAALSDQGYTVTVGIGTPPQPQTLILNTASDLCWTQCKLFHGTTRQRGPLYDPARSPSFPAAAVCARTSIPKLVAPSPTSGIISLDSRSASVLSQLAMTIFSYCFTPFAKRKTGRGSMPLSAPLSPPLKPGHLFLGATAMENLQRHNKSWAIQSTPLLRLSTSPSPFCYVQLVGLSLGTRRLAVPAATLTSNPTIVDSGSTIAYLVHKAFKFLNEAILEEVKLPVANRTVEDYSCASCCRAAWR</sequence>
<proteinExistence type="inferred from homology"/>
<evidence type="ECO:0000256" key="2">
    <source>
        <dbReference type="ARBA" id="ARBA00022670"/>
    </source>
</evidence>
<evidence type="ECO:0000313" key="7">
    <source>
        <dbReference type="Proteomes" id="UP001341281"/>
    </source>
</evidence>
<protein>
    <recommendedName>
        <fullName evidence="5">Xylanase inhibitor N-terminal domain-containing protein</fullName>
    </recommendedName>
</protein>
<keyword evidence="4" id="KW-0732">Signal</keyword>
<evidence type="ECO:0000313" key="6">
    <source>
        <dbReference type="EMBL" id="WVZ78243.1"/>
    </source>
</evidence>
<dbReference type="SUPFAM" id="SSF50630">
    <property type="entry name" value="Acid proteases"/>
    <property type="match status" value="1"/>
</dbReference>
<dbReference type="GO" id="GO:0006508">
    <property type="term" value="P:proteolysis"/>
    <property type="evidence" value="ECO:0007669"/>
    <property type="project" value="UniProtKB-KW"/>
</dbReference>
<dbReference type="Proteomes" id="UP001341281">
    <property type="component" value="Chromosome 05"/>
</dbReference>
<dbReference type="AlphaFoldDB" id="A0AAQ3TRN5"/>
<evidence type="ECO:0000259" key="5">
    <source>
        <dbReference type="Pfam" id="PF14543"/>
    </source>
</evidence>
<gene>
    <name evidence="6" type="ORF">U9M48_025986</name>
</gene>
<feature type="chain" id="PRO_5043022511" description="Xylanase inhibitor N-terminal domain-containing protein" evidence="4">
    <location>
        <begin position="22"/>
        <end position="322"/>
    </location>
</feature>
<keyword evidence="3" id="KW-0378">Hydrolase</keyword>
<evidence type="ECO:0000256" key="4">
    <source>
        <dbReference type="SAM" id="SignalP"/>
    </source>
</evidence>
<dbReference type="InterPro" id="IPR051708">
    <property type="entry name" value="Plant_Aspart_Prot_A1"/>
</dbReference>